<comment type="caution">
    <text evidence="1">The sequence shown here is derived from an EMBL/GenBank/DDBJ whole genome shotgun (WGS) entry which is preliminary data.</text>
</comment>
<evidence type="ECO:0000313" key="2">
    <source>
        <dbReference type="Proteomes" id="UP001065047"/>
    </source>
</evidence>
<proteinExistence type="predicted"/>
<dbReference type="GeneID" id="29556866"/>
<dbReference type="RefSeq" id="WP_061505536.1">
    <property type="nucleotide sequence ID" value="NZ_BAPF01000050.1"/>
</dbReference>
<organism evidence="1 2">
    <name type="scientific">Acetobacter malorum DSM 14337</name>
    <dbReference type="NCBI Taxonomy" id="1307910"/>
    <lineage>
        <taxon>Bacteria</taxon>
        <taxon>Pseudomonadati</taxon>
        <taxon>Pseudomonadota</taxon>
        <taxon>Alphaproteobacteria</taxon>
        <taxon>Acetobacterales</taxon>
        <taxon>Acetobacteraceae</taxon>
        <taxon>Acetobacter</taxon>
    </lineage>
</organism>
<sequence length="126" mass="13901">MTERSKKPVIISIMTGNILLKAFEDSSHAEAGNCTASLASIAEIDVWSYFAGRVALLSFVMGAIDRHRQTDHVLKSSDLLYHPFIGRLSDNGVNYVREKCGNSDTSPFSMGMRDVANYVARTLEIT</sequence>
<protein>
    <submittedName>
        <fullName evidence="1">Uncharacterized protein</fullName>
    </submittedName>
</protein>
<dbReference type="EMBL" id="BAPF01000050">
    <property type="protein sequence ID" value="GBQ85061.1"/>
    <property type="molecule type" value="Genomic_DNA"/>
</dbReference>
<accession>A0ABQ0PYX8</accession>
<gene>
    <name evidence="1" type="ORF">AA14337_2983</name>
</gene>
<dbReference type="Proteomes" id="UP001065047">
    <property type="component" value="Unassembled WGS sequence"/>
</dbReference>
<name>A0ABQ0PYX8_9PROT</name>
<reference evidence="1" key="1">
    <citation type="submission" date="2013-04" db="EMBL/GenBank/DDBJ databases">
        <title>The genome sequencing project of 58 acetic acid bacteria.</title>
        <authorList>
            <person name="Okamoto-Kainuma A."/>
            <person name="Ishikawa M."/>
            <person name="Umino S."/>
            <person name="Koizumi Y."/>
            <person name="Shiwa Y."/>
            <person name="Yoshikawa H."/>
            <person name="Matsutani M."/>
            <person name="Matsushita K."/>
        </authorList>
    </citation>
    <scope>NUCLEOTIDE SEQUENCE</scope>
    <source>
        <strain evidence="1">DSM 14337</strain>
    </source>
</reference>
<evidence type="ECO:0000313" key="1">
    <source>
        <dbReference type="EMBL" id="GBQ85061.1"/>
    </source>
</evidence>
<keyword evidence="2" id="KW-1185">Reference proteome</keyword>